<dbReference type="PROSITE" id="PS50030">
    <property type="entry name" value="UBA"/>
    <property type="match status" value="2"/>
</dbReference>
<evidence type="ECO:0000313" key="4">
    <source>
        <dbReference type="RefSeq" id="XP_008457303.2"/>
    </source>
</evidence>
<dbReference type="Proteomes" id="UP001652600">
    <property type="component" value="Chromosome 5"/>
</dbReference>
<keyword evidence="3" id="KW-1185">Reference proteome</keyword>
<reference evidence="4" key="1">
    <citation type="submission" date="2025-08" db="UniProtKB">
        <authorList>
            <consortium name="RefSeq"/>
        </authorList>
    </citation>
    <scope>IDENTIFICATION</scope>
    <source>
        <tissue evidence="4">Stem</tissue>
    </source>
</reference>
<dbReference type="Pfam" id="PF22562">
    <property type="entry name" value="UBA_7"/>
    <property type="match status" value="1"/>
</dbReference>
<evidence type="ECO:0000259" key="2">
    <source>
        <dbReference type="PROSITE" id="PS50053"/>
    </source>
</evidence>
<dbReference type="SUPFAM" id="SSF46934">
    <property type="entry name" value="UBA-like"/>
    <property type="match status" value="2"/>
</dbReference>
<dbReference type="GeneID" id="103497022"/>
<dbReference type="InterPro" id="IPR009060">
    <property type="entry name" value="UBA-like_sf"/>
</dbReference>
<dbReference type="CDD" id="cd14291">
    <property type="entry name" value="UBA1_NUB1_like"/>
    <property type="match status" value="1"/>
</dbReference>
<sequence>MAKLKISGPWTGVLDVELDNWTVRMLREEIARRSNCSVESINLISGGRILKDGDGSEKLVHLGLKNNSRILARRVSTEEGKALKNELMAEEERSTRLARVKAAATALAERHANGFLPVEDFNIELEDQSGQKVNFGSETDQKAIMMGLMLHANAKQLIRKGNYKDALEVLVMGEEAFTLCNPKLIEFVDNVSILQIDMVWCYFMLKDIKWLSDAGLRLAKAREGIERAHGKDSSRVRMLQAGCHPELALHLRLELLEGVAAYHSCKFDKAREAINSARAKYFQLQVSDEALSHVMDMGFKEKEAKRALRMCHQDVCKAVDFLFEERTKRERKREEDIRRQEEIMEQKLYGMTPSKKAVNLQILEKLTSIGYEKELAAEALRRNENDIQKALDDLISPESNSVIQNAIESRKRKRQRKRVDGAVDELVRMGFDKTRAEAAFEAGGSLEQALIILSEPGTNIAVHGQPDSVNAVLASEGASSSLSNIAENQEMLDTLDDEGGPSIGEEDRDSVMEDELARELNGATAVSDYDMDVTKEGEAITEYLGLLDSMMNSENA</sequence>
<accession>A0A1S3C5V6</accession>
<gene>
    <name evidence="4" type="primary">LOC103497022</name>
</gene>
<dbReference type="eggNOG" id="KOG2561">
    <property type="taxonomic scope" value="Eukaryota"/>
</dbReference>
<dbReference type="InterPro" id="IPR015940">
    <property type="entry name" value="UBA"/>
</dbReference>
<feature type="domain" description="UBA" evidence="1">
    <location>
        <begin position="357"/>
        <end position="397"/>
    </location>
</feature>
<organism evidence="3 4">
    <name type="scientific">Cucumis melo</name>
    <name type="common">Muskmelon</name>
    <dbReference type="NCBI Taxonomy" id="3656"/>
    <lineage>
        <taxon>Eukaryota</taxon>
        <taxon>Viridiplantae</taxon>
        <taxon>Streptophyta</taxon>
        <taxon>Embryophyta</taxon>
        <taxon>Tracheophyta</taxon>
        <taxon>Spermatophyta</taxon>
        <taxon>Magnoliopsida</taxon>
        <taxon>eudicotyledons</taxon>
        <taxon>Gunneridae</taxon>
        <taxon>Pentapetalae</taxon>
        <taxon>rosids</taxon>
        <taxon>fabids</taxon>
        <taxon>Cucurbitales</taxon>
        <taxon>Cucurbitaceae</taxon>
        <taxon>Benincaseae</taxon>
        <taxon>Cucumis</taxon>
    </lineage>
</organism>
<dbReference type="Gene3D" id="3.10.20.90">
    <property type="entry name" value="Phosphatidylinositol 3-kinase Catalytic Subunit, Chain A, domain 1"/>
    <property type="match status" value="1"/>
</dbReference>
<dbReference type="SMART" id="SM00165">
    <property type="entry name" value="UBA"/>
    <property type="match status" value="3"/>
</dbReference>
<dbReference type="GO" id="GO:0031593">
    <property type="term" value="F:polyubiquitin modification-dependent protein binding"/>
    <property type="evidence" value="ECO:0007669"/>
    <property type="project" value="UniProtKB-ARBA"/>
</dbReference>
<dbReference type="InterPro" id="IPR000626">
    <property type="entry name" value="Ubiquitin-like_dom"/>
</dbReference>
<dbReference type="Gramene" id="MELO3C004484.2.1">
    <property type="protein sequence ID" value="MELO3C004484.2.1"/>
    <property type="gene ID" value="MELO3C004484.2"/>
</dbReference>
<dbReference type="GO" id="GO:2000058">
    <property type="term" value="P:regulation of ubiquitin-dependent protein catabolic process"/>
    <property type="evidence" value="ECO:0007669"/>
    <property type="project" value="TreeGrafter"/>
</dbReference>
<dbReference type="PROSITE" id="PS50053">
    <property type="entry name" value="UBIQUITIN_2"/>
    <property type="match status" value="1"/>
</dbReference>
<evidence type="ECO:0000259" key="1">
    <source>
        <dbReference type="PROSITE" id="PS50030"/>
    </source>
</evidence>
<dbReference type="InParanoid" id="A0A1S3C5V6"/>
<name>A0A1S3C5V6_CUCME</name>
<proteinExistence type="predicted"/>
<dbReference type="Gene3D" id="1.10.8.10">
    <property type="entry name" value="DNA helicase RuvA subunit, C-terminal domain"/>
    <property type="match status" value="2"/>
</dbReference>
<dbReference type="AlphaFoldDB" id="A0A1S3C5V6"/>
<dbReference type="PANTHER" id="PTHR12948">
    <property type="entry name" value="NEDD8 ULTIMATE BUSTER-1 BS4 PROTEIN"/>
    <property type="match status" value="1"/>
</dbReference>
<protein>
    <submittedName>
        <fullName evidence="4">Uncharacterized protein LOC103497022</fullName>
    </submittedName>
</protein>
<feature type="domain" description="Ubiquitin-like" evidence="2">
    <location>
        <begin position="22"/>
        <end position="70"/>
    </location>
</feature>
<dbReference type="SUPFAM" id="SSF54236">
    <property type="entry name" value="Ubiquitin-like"/>
    <property type="match status" value="1"/>
</dbReference>
<dbReference type="InterPro" id="IPR039749">
    <property type="entry name" value="NUB1"/>
</dbReference>
<dbReference type="InterPro" id="IPR029071">
    <property type="entry name" value="Ubiquitin-like_domsf"/>
</dbReference>
<evidence type="ECO:0000313" key="3">
    <source>
        <dbReference type="Proteomes" id="UP001652600"/>
    </source>
</evidence>
<feature type="domain" description="UBA" evidence="1">
    <location>
        <begin position="285"/>
        <end position="325"/>
    </location>
</feature>
<dbReference type="PANTHER" id="PTHR12948:SF3">
    <property type="entry name" value="NEDD8 ULTIMATE BUSTER 1"/>
    <property type="match status" value="1"/>
</dbReference>
<dbReference type="KEGG" id="cmo:103497022"/>
<dbReference type="RefSeq" id="XP_008457303.2">
    <property type="nucleotide sequence ID" value="XM_008459081.3"/>
</dbReference>